<dbReference type="Pfam" id="PF07969">
    <property type="entry name" value="Amidohydro_3"/>
    <property type="match status" value="1"/>
</dbReference>
<dbReference type="SUPFAM" id="SSF51338">
    <property type="entry name" value="Composite domain of metallo-dependent hydrolases"/>
    <property type="match status" value="1"/>
</dbReference>
<dbReference type="PANTHER" id="PTHR43135:SF3">
    <property type="entry name" value="ALPHA-D-RIBOSE 1-METHYLPHOSPHONATE 5-TRIPHOSPHATE DIPHOSPHATASE"/>
    <property type="match status" value="1"/>
</dbReference>
<name>G7V556_THELD</name>
<dbReference type="Proteomes" id="UP000005868">
    <property type="component" value="Chromosome"/>
</dbReference>
<keyword evidence="3" id="KW-1185">Reference proteome</keyword>
<evidence type="ECO:0000313" key="2">
    <source>
        <dbReference type="EMBL" id="AER65756.1"/>
    </source>
</evidence>
<dbReference type="eggNOG" id="COG3653">
    <property type="taxonomic scope" value="Bacteria"/>
</dbReference>
<protein>
    <submittedName>
        <fullName evidence="2">D-aminoacylase domain protein</fullName>
    </submittedName>
</protein>
<dbReference type="EMBL" id="CP003096">
    <property type="protein sequence ID" value="AER65756.1"/>
    <property type="molecule type" value="Genomic_DNA"/>
</dbReference>
<dbReference type="SUPFAM" id="SSF51556">
    <property type="entry name" value="Metallo-dependent hydrolases"/>
    <property type="match status" value="1"/>
</dbReference>
<evidence type="ECO:0000259" key="1">
    <source>
        <dbReference type="Pfam" id="PF07969"/>
    </source>
</evidence>
<dbReference type="PANTHER" id="PTHR43135">
    <property type="entry name" value="ALPHA-D-RIBOSE 1-METHYLPHOSPHONATE 5-TRIPHOSPHATE DIPHOSPHATASE"/>
    <property type="match status" value="1"/>
</dbReference>
<dbReference type="HOGENOM" id="CLU_016107_2_1_0"/>
<organism evidence="2 3">
    <name type="scientific">Thermovirga lienii (strain ATCC BAA-1197 / DSM 17291 / Cas60314)</name>
    <dbReference type="NCBI Taxonomy" id="580340"/>
    <lineage>
        <taxon>Bacteria</taxon>
        <taxon>Thermotogati</taxon>
        <taxon>Synergistota</taxon>
        <taxon>Synergistia</taxon>
        <taxon>Synergistales</taxon>
        <taxon>Thermovirgaceae</taxon>
        <taxon>Thermovirga</taxon>
    </lineage>
</organism>
<dbReference type="KEGG" id="tli:Tlie_0010"/>
<gene>
    <name evidence="2" type="ordered locus">Tlie_0010</name>
</gene>
<dbReference type="InterPro" id="IPR051781">
    <property type="entry name" value="Metallo-dep_Hydrolase"/>
</dbReference>
<feature type="domain" description="Amidohydrolase 3" evidence="1">
    <location>
        <begin position="222"/>
        <end position="423"/>
    </location>
</feature>
<dbReference type="GO" id="GO:0016810">
    <property type="term" value="F:hydrolase activity, acting on carbon-nitrogen (but not peptide) bonds"/>
    <property type="evidence" value="ECO:0007669"/>
    <property type="project" value="InterPro"/>
</dbReference>
<proteinExistence type="predicted"/>
<dbReference type="InterPro" id="IPR013108">
    <property type="entry name" value="Amidohydro_3"/>
</dbReference>
<dbReference type="AlphaFoldDB" id="G7V556"/>
<dbReference type="STRING" id="580340.Tlie_0010"/>
<dbReference type="Gene3D" id="3.20.20.140">
    <property type="entry name" value="Metal-dependent hydrolases"/>
    <property type="match status" value="2"/>
</dbReference>
<dbReference type="InterPro" id="IPR032466">
    <property type="entry name" value="Metal_Hydrolase"/>
</dbReference>
<dbReference type="OrthoDB" id="9775607at2"/>
<dbReference type="InterPro" id="IPR011059">
    <property type="entry name" value="Metal-dep_hydrolase_composite"/>
</dbReference>
<reference evidence="3" key="1">
    <citation type="submission" date="2011-10" db="EMBL/GenBank/DDBJ databases">
        <title>The complete genome of chromosome of Thermovirga lienii DSM 17291.</title>
        <authorList>
            <consortium name="US DOE Joint Genome Institute (JGI-PGF)"/>
            <person name="Lucas S."/>
            <person name="Copeland A."/>
            <person name="Lapidus A."/>
            <person name="Glavina del Rio T."/>
            <person name="Dalin E."/>
            <person name="Tice H."/>
            <person name="Bruce D."/>
            <person name="Goodwin L."/>
            <person name="Pitluck S."/>
            <person name="Peters L."/>
            <person name="Mikhailova N."/>
            <person name="Saunders E."/>
            <person name="Kyrpides N."/>
            <person name="Mavromatis K."/>
            <person name="Ivanova N."/>
            <person name="Last F.I."/>
            <person name="Brettin T."/>
            <person name="Detter J.C."/>
            <person name="Han C."/>
            <person name="Larimer F."/>
            <person name="Land M."/>
            <person name="Hauser L."/>
            <person name="Markowitz V."/>
            <person name="Cheng J.-F."/>
            <person name="Hugenholtz P."/>
            <person name="Woyke T."/>
            <person name="Wu D."/>
            <person name="Spring S."/>
            <person name="Schroeder M."/>
            <person name="Brambilla E.-M."/>
            <person name="Klenk H.-P."/>
            <person name="Eisen J.A."/>
        </authorList>
    </citation>
    <scope>NUCLEOTIDE SEQUENCE [LARGE SCALE GENOMIC DNA]</scope>
    <source>
        <strain evidence="3">ATCC BAA-1197 / DSM 17291 / Cas60314</strain>
    </source>
</reference>
<sequence length="441" mass="49047">MDVLFPETGRIEKKDVVIKNGTIKAISRVGEIPDEEAIKIIDATGLMISPGFIDIHMHNEEKEDPYTIEKCLLLQGVTTALAGNCGSGLLLNEFLSIIKRPYINMAFLTGHRRLREAVGVSDVYQETTPKDISKMCSLLEEDLQKGSLGLSLGLEYAPNTSWEEIWNLTEVVSQFDKRLVSSHIRFDGPRCIEALEEMITLAEKSKVRVQISHLGSMTAFGKSEEALRMVEKARERGVDIGFDTYPYGAFCTFIGSTVFDPGFEERWNKGLEALEVASGPHKGKRLDEELYKELRKNAPSTLIIAHVMNEEEMRLCLMHPMAALASDGVLERKSGHPRAAGAFPRGLRWLKEGGLSWPEAISHLTTIPAERMWLDSTIGAIKEGFSADLVLFDQDKLKDKATFSEPLLPPEGIEYVIVGGKIAVERGKLSDEPLGNFILRT</sequence>
<evidence type="ECO:0000313" key="3">
    <source>
        <dbReference type="Proteomes" id="UP000005868"/>
    </source>
</evidence>
<reference evidence="2 3" key="2">
    <citation type="journal article" date="2012" name="Stand. Genomic Sci.">
        <title>Genome sequence of the moderately thermophilic, amino-acid-degrading and sulfur-reducing bacterium Thermovirga lienii type strain (Cas60314(T)).</title>
        <authorList>
            <person name="Goker M."/>
            <person name="Saunders E."/>
            <person name="Lapidus A."/>
            <person name="Nolan M."/>
            <person name="Lucas S."/>
            <person name="Hammon N."/>
            <person name="Deshpande S."/>
            <person name="Cheng J.F."/>
            <person name="Han C."/>
            <person name="Tapia R."/>
            <person name="Goodwin L.A."/>
            <person name="Pitluck S."/>
            <person name="Liolios K."/>
            <person name="Mavromatis K."/>
            <person name="Pagani I."/>
            <person name="Ivanova N."/>
            <person name="Mikhailova N."/>
            <person name="Pati A."/>
            <person name="Chen A."/>
            <person name="Palaniappan K."/>
            <person name="Land M."/>
            <person name="Chang Y.J."/>
            <person name="Jeffries C.D."/>
            <person name="Brambilla E.M."/>
            <person name="Rohde M."/>
            <person name="Spring S."/>
            <person name="Detter J.C."/>
            <person name="Woyke T."/>
            <person name="Bristow J."/>
            <person name="Eisen J.A."/>
            <person name="Markowitz V."/>
            <person name="Hugenholtz P."/>
            <person name="Kyrpides N.C."/>
            <person name="Klenk H.P."/>
        </authorList>
    </citation>
    <scope>NUCLEOTIDE SEQUENCE [LARGE SCALE GENOMIC DNA]</scope>
    <source>
        <strain evidence="3">ATCC BAA-1197 / DSM 17291 / Cas60314</strain>
    </source>
</reference>
<accession>G7V556</accession>